<organism evidence="2 3">
    <name type="scientific">Equus przewalskii</name>
    <name type="common">Przewalski's horse</name>
    <name type="synonym">Equus caballus przewalskii</name>
    <dbReference type="NCBI Taxonomy" id="9798"/>
    <lineage>
        <taxon>Eukaryota</taxon>
        <taxon>Metazoa</taxon>
        <taxon>Chordata</taxon>
        <taxon>Craniata</taxon>
        <taxon>Vertebrata</taxon>
        <taxon>Euteleostomi</taxon>
        <taxon>Mammalia</taxon>
        <taxon>Eutheria</taxon>
        <taxon>Laurasiatheria</taxon>
        <taxon>Perissodactyla</taxon>
        <taxon>Equidae</taxon>
        <taxon>Equus</taxon>
    </lineage>
</organism>
<feature type="region of interest" description="Disordered" evidence="1">
    <location>
        <begin position="32"/>
        <end position="72"/>
    </location>
</feature>
<reference evidence="3" key="1">
    <citation type="submission" date="2025-08" db="UniProtKB">
        <authorList>
            <consortium name="RefSeq"/>
        </authorList>
    </citation>
    <scope>IDENTIFICATION</scope>
    <source>
        <tissue evidence="3">Blood</tissue>
    </source>
</reference>
<dbReference type="Proteomes" id="UP001652662">
    <property type="component" value="Chromosome 4"/>
</dbReference>
<protein>
    <submittedName>
        <fullName evidence="3">Receptor activity-modifying protein 3 isoform X2</fullName>
    </submittedName>
</protein>
<proteinExistence type="predicted"/>
<keyword evidence="3" id="KW-0675">Receptor</keyword>
<feature type="compositionally biased region" description="Low complexity" evidence="1">
    <location>
        <begin position="231"/>
        <end position="268"/>
    </location>
</feature>
<name>A0ABM4P362_EQUPR</name>
<evidence type="ECO:0000313" key="2">
    <source>
        <dbReference type="Proteomes" id="UP001652662"/>
    </source>
</evidence>
<gene>
    <name evidence="3" type="primary">RAMP3</name>
</gene>
<accession>A0ABM4P362</accession>
<feature type="compositionally biased region" description="Pro residues" evidence="1">
    <location>
        <begin position="50"/>
        <end position="65"/>
    </location>
</feature>
<feature type="region of interest" description="Disordered" evidence="1">
    <location>
        <begin position="200"/>
        <end position="268"/>
    </location>
</feature>
<evidence type="ECO:0000313" key="3">
    <source>
        <dbReference type="RefSeq" id="XP_070471631.1"/>
    </source>
</evidence>
<keyword evidence="2" id="KW-1185">Reference proteome</keyword>
<dbReference type="GeneID" id="103555919"/>
<sequence>MAHLSESILPGRARPGEECERRVLRGSLSWARERSGGASWGRALRGPNPVWAPPPGAPSVPSPDPAEPRRSRPAMETRVVLWRPQLLSLLLVLLCGGCTPVVGCNETRMLEMLPRCGKAFADRMHEVDAWKWCNLSEFVVTPPGVGTRGQWTELVQLGRCRPAFSSVILDSDCQPRPPPLEAARCILGLPAFGLNSGSWQPSLGTTTASPTARRRRAQRWAATGPTPWPRASSLASTGSSSPTARWTGPTGRTPRTRFSSHSSSCPSC</sequence>
<dbReference type="RefSeq" id="XP_070471631.1">
    <property type="nucleotide sequence ID" value="XM_070615530.1"/>
</dbReference>
<evidence type="ECO:0000256" key="1">
    <source>
        <dbReference type="SAM" id="MobiDB-lite"/>
    </source>
</evidence>